<dbReference type="Proteomes" id="UP001189429">
    <property type="component" value="Unassembled WGS sequence"/>
</dbReference>
<keyword evidence="2" id="KW-0442">Lipid degradation</keyword>
<name>A0ABN9VIV8_9DINO</name>
<dbReference type="EMBL" id="CAUYUJ010017230">
    <property type="protein sequence ID" value="CAK0873027.1"/>
    <property type="molecule type" value="Genomic_DNA"/>
</dbReference>
<evidence type="ECO:0000256" key="1">
    <source>
        <dbReference type="ARBA" id="ARBA00023098"/>
    </source>
</evidence>
<feature type="domain" description="PNPLA" evidence="3">
    <location>
        <begin position="68"/>
        <end position="237"/>
    </location>
</feature>
<evidence type="ECO:0000256" key="2">
    <source>
        <dbReference type="PROSITE-ProRule" id="PRU01161"/>
    </source>
</evidence>
<dbReference type="SUPFAM" id="SSF52151">
    <property type="entry name" value="FabD/lysophospholipase-like"/>
    <property type="match status" value="1"/>
</dbReference>
<evidence type="ECO:0000313" key="5">
    <source>
        <dbReference type="Proteomes" id="UP001189429"/>
    </source>
</evidence>
<gene>
    <name evidence="4" type="ORF">PCOR1329_LOCUS58333</name>
</gene>
<dbReference type="InterPro" id="IPR016035">
    <property type="entry name" value="Acyl_Trfase/lysoPLipase"/>
</dbReference>
<dbReference type="PANTHER" id="PTHR12406">
    <property type="entry name" value="CALCIUM-INDEPENDENT PHOSPHOLIPASE A2 IPLA2 -RELATED"/>
    <property type="match status" value="1"/>
</dbReference>
<feature type="active site" description="Nucleophile" evidence="2">
    <location>
        <position position="101"/>
    </location>
</feature>
<organism evidence="4 5">
    <name type="scientific">Prorocentrum cordatum</name>
    <dbReference type="NCBI Taxonomy" id="2364126"/>
    <lineage>
        <taxon>Eukaryota</taxon>
        <taxon>Sar</taxon>
        <taxon>Alveolata</taxon>
        <taxon>Dinophyceae</taxon>
        <taxon>Prorocentrales</taxon>
        <taxon>Prorocentraceae</taxon>
        <taxon>Prorocentrum</taxon>
    </lineage>
</organism>
<dbReference type="PANTHER" id="PTHR12406:SF7">
    <property type="entry name" value="PATATIN-LIKE PHOSPHOLIPASE DOMAIN-CONTAINING PROTEIN 4"/>
    <property type="match status" value="1"/>
</dbReference>
<feature type="short sequence motif" description="DGA/G" evidence="2">
    <location>
        <begin position="224"/>
        <end position="226"/>
    </location>
</feature>
<keyword evidence="2" id="KW-0378">Hydrolase</keyword>
<protein>
    <recommendedName>
        <fullName evidence="3">PNPLA domain-containing protein</fullName>
    </recommendedName>
</protein>
<dbReference type="InterPro" id="IPR002641">
    <property type="entry name" value="PNPLA_dom"/>
</dbReference>
<sequence length="363" mass="40229">MSLLLLALDQWRRSKEALRFYARSYQNYPQSTVARQAIPQLVSDIKAQLSAYDPAKLKATFGANCADLAIAGGGAKSLYALGAYFALQHAGVTIDRASGTSSGAYISALLLGTQYRVDDLLQEQLIGWGPCVVQAIHDKKTLCLGKIWKHMSILLKQRLAGWVPKTDTLFINVTTLGRSGLVENVVSEFASPEDLEETICASMSIPFILCDGPFTTWRGQRGLDGGFSNNCPISCFLSSRRRNRSKGDSADGDFAALGSLEEDRIIVKVDANALTSMPCWRKALHVAYAPMEFCCDIVLEGMRDMLEVMSTGKQQLNGIKVIPYRSPMQKRDDFSYQLLPGREHFERLRKGKSILWNVDRRTG</sequence>
<reference evidence="4" key="1">
    <citation type="submission" date="2023-10" db="EMBL/GenBank/DDBJ databases">
        <authorList>
            <person name="Chen Y."/>
            <person name="Shah S."/>
            <person name="Dougan E. K."/>
            <person name="Thang M."/>
            <person name="Chan C."/>
        </authorList>
    </citation>
    <scope>NUCLEOTIDE SEQUENCE [LARGE SCALE GENOMIC DNA]</scope>
</reference>
<feature type="short sequence motif" description="GXSXG" evidence="2">
    <location>
        <begin position="99"/>
        <end position="103"/>
    </location>
</feature>
<accession>A0ABN9VIV8</accession>
<dbReference type="Pfam" id="PF01734">
    <property type="entry name" value="Patatin"/>
    <property type="match status" value="1"/>
</dbReference>
<keyword evidence="1 2" id="KW-0443">Lipid metabolism</keyword>
<comment type="caution">
    <text evidence="4">The sequence shown here is derived from an EMBL/GenBank/DDBJ whole genome shotgun (WGS) entry which is preliminary data.</text>
</comment>
<keyword evidence="5" id="KW-1185">Reference proteome</keyword>
<proteinExistence type="predicted"/>
<dbReference type="PROSITE" id="PS51635">
    <property type="entry name" value="PNPLA"/>
    <property type="match status" value="1"/>
</dbReference>
<comment type="caution">
    <text evidence="2">Lacks conserved residue(s) required for the propagation of feature annotation.</text>
</comment>
<evidence type="ECO:0000313" key="4">
    <source>
        <dbReference type="EMBL" id="CAK0873027.1"/>
    </source>
</evidence>
<dbReference type="InterPro" id="IPR033562">
    <property type="entry name" value="PLPL"/>
</dbReference>
<dbReference type="Gene3D" id="3.40.1090.10">
    <property type="entry name" value="Cytosolic phospholipase A2 catalytic domain"/>
    <property type="match status" value="2"/>
</dbReference>
<evidence type="ECO:0000259" key="3">
    <source>
        <dbReference type="PROSITE" id="PS51635"/>
    </source>
</evidence>
<feature type="active site" description="Proton acceptor" evidence="2">
    <location>
        <position position="224"/>
    </location>
</feature>